<protein>
    <submittedName>
        <fullName evidence="4">Acyl carrier protein</fullName>
    </submittedName>
</protein>
<dbReference type="EMBL" id="JACCFS010000001">
    <property type="protein sequence ID" value="NYJ35784.1"/>
    <property type="molecule type" value="Genomic_DNA"/>
</dbReference>
<evidence type="ECO:0000313" key="5">
    <source>
        <dbReference type="Proteomes" id="UP000572051"/>
    </source>
</evidence>
<dbReference type="PROSITE" id="PS50075">
    <property type="entry name" value="CARRIER"/>
    <property type="match status" value="1"/>
</dbReference>
<evidence type="ECO:0000259" key="3">
    <source>
        <dbReference type="PROSITE" id="PS50075"/>
    </source>
</evidence>
<reference evidence="4 5" key="1">
    <citation type="submission" date="2020-07" db="EMBL/GenBank/DDBJ databases">
        <title>Sequencing the genomes of 1000 actinobacteria strains.</title>
        <authorList>
            <person name="Klenk H.-P."/>
        </authorList>
    </citation>
    <scope>NUCLEOTIDE SEQUENCE [LARGE SCALE GENOMIC DNA]</scope>
    <source>
        <strain evidence="4 5">DSM 44442</strain>
    </source>
</reference>
<evidence type="ECO:0000256" key="1">
    <source>
        <dbReference type="ARBA" id="ARBA00022450"/>
    </source>
</evidence>
<dbReference type="Pfam" id="PF00550">
    <property type="entry name" value="PP-binding"/>
    <property type="match status" value="1"/>
</dbReference>
<dbReference type="InterPro" id="IPR036736">
    <property type="entry name" value="ACP-like_sf"/>
</dbReference>
<feature type="domain" description="Carrier" evidence="3">
    <location>
        <begin position="4"/>
        <end position="79"/>
    </location>
</feature>
<organism evidence="4 5">
    <name type="scientific">Nocardiopsis aegyptia</name>
    <dbReference type="NCBI Taxonomy" id="220378"/>
    <lineage>
        <taxon>Bacteria</taxon>
        <taxon>Bacillati</taxon>
        <taxon>Actinomycetota</taxon>
        <taxon>Actinomycetes</taxon>
        <taxon>Streptosporangiales</taxon>
        <taxon>Nocardiopsidaceae</taxon>
        <taxon>Nocardiopsis</taxon>
    </lineage>
</organism>
<dbReference type="InterPro" id="IPR009081">
    <property type="entry name" value="PP-bd_ACP"/>
</dbReference>
<dbReference type="SMART" id="SM00823">
    <property type="entry name" value="PKS_PP"/>
    <property type="match status" value="1"/>
</dbReference>
<evidence type="ECO:0000256" key="2">
    <source>
        <dbReference type="ARBA" id="ARBA00022553"/>
    </source>
</evidence>
<dbReference type="SUPFAM" id="SSF47336">
    <property type="entry name" value="ACP-like"/>
    <property type="match status" value="1"/>
</dbReference>
<evidence type="ECO:0000313" key="4">
    <source>
        <dbReference type="EMBL" id="NYJ35784.1"/>
    </source>
</evidence>
<keyword evidence="1" id="KW-0596">Phosphopantetheine</keyword>
<gene>
    <name evidence="4" type="ORF">HNR10_003665</name>
</gene>
<dbReference type="AlphaFoldDB" id="A0A7Z0EPN2"/>
<sequence length="83" mass="9132">MEPEELAEVVRECVAQVIGVTADEITRETDLRVDYEVDSLELMEIGTRLEGALGTRIDAEDLMGMENVGDAVDLIGKHLQEVS</sequence>
<accession>A0A7Z0EPN2</accession>
<dbReference type="RefSeq" id="WP_179825174.1">
    <property type="nucleotide sequence ID" value="NZ_JACCFS010000001.1"/>
</dbReference>
<name>A0A7Z0EPN2_9ACTN</name>
<comment type="caution">
    <text evidence="4">The sequence shown here is derived from an EMBL/GenBank/DDBJ whole genome shotgun (WGS) entry which is preliminary data.</text>
</comment>
<dbReference type="Proteomes" id="UP000572051">
    <property type="component" value="Unassembled WGS sequence"/>
</dbReference>
<proteinExistence type="predicted"/>
<keyword evidence="2" id="KW-0597">Phosphoprotein</keyword>
<keyword evidence="5" id="KW-1185">Reference proteome</keyword>
<dbReference type="InterPro" id="IPR020806">
    <property type="entry name" value="PKS_PP-bd"/>
</dbReference>
<dbReference type="Gene3D" id="1.10.1200.10">
    <property type="entry name" value="ACP-like"/>
    <property type="match status" value="1"/>
</dbReference>
<dbReference type="GO" id="GO:0031177">
    <property type="term" value="F:phosphopantetheine binding"/>
    <property type="evidence" value="ECO:0007669"/>
    <property type="project" value="InterPro"/>
</dbReference>